<dbReference type="InterPro" id="IPR000238">
    <property type="entry name" value="RbfA"/>
</dbReference>
<dbReference type="Proteomes" id="UP000189796">
    <property type="component" value="Chromosome I"/>
</dbReference>
<evidence type="ECO:0000256" key="1">
    <source>
        <dbReference type="ARBA" id="ARBA00022517"/>
    </source>
</evidence>
<name>A0A1M5YKK1_9BRAD</name>
<dbReference type="PANTHER" id="PTHR33515">
    <property type="entry name" value="RIBOSOME-BINDING FACTOR A, CHLOROPLASTIC-RELATED"/>
    <property type="match status" value="1"/>
</dbReference>
<dbReference type="GO" id="GO:0005829">
    <property type="term" value="C:cytosol"/>
    <property type="evidence" value="ECO:0007669"/>
    <property type="project" value="TreeGrafter"/>
</dbReference>
<evidence type="ECO:0000313" key="4">
    <source>
        <dbReference type="Proteomes" id="UP000189796"/>
    </source>
</evidence>
<reference evidence="3 4" key="1">
    <citation type="submission" date="2016-11" db="EMBL/GenBank/DDBJ databases">
        <authorList>
            <person name="Jaros S."/>
            <person name="Januszkiewicz K."/>
            <person name="Wedrychowicz H."/>
        </authorList>
    </citation>
    <scope>NUCLEOTIDE SEQUENCE [LARGE SCALE GENOMIC DNA]</scope>
    <source>
        <strain evidence="3 4">GAS138</strain>
    </source>
</reference>
<comment type="function">
    <text evidence="2">One of several proteins that assist in the late maturation steps of the functional core of the 30S ribosomal subunit. Associates with free 30S ribosomal subunits (but not with 30S subunits that are part of 70S ribosomes or polysomes). Required for efficient processing of 16S rRNA. May interact with the 5'-terminal helix region of 16S rRNA.</text>
</comment>
<dbReference type="InterPro" id="IPR015946">
    <property type="entry name" value="KH_dom-like_a/b"/>
</dbReference>
<dbReference type="Pfam" id="PF02033">
    <property type="entry name" value="RBFA"/>
    <property type="match status" value="1"/>
</dbReference>
<sequence>MPRHHKKDSGPGGSQRQLRVGEIIRHAVADILSQGSVHDPELEGHIVTVPEVRMSPDLKLATVYVMPLGGRDTDVVLAALERNKKFLRGEVARRVNLKFAPDVRFRVDERFDEAERIEKLLRTPAVQRDLAPDSQDSEE</sequence>
<dbReference type="AlphaFoldDB" id="A0A1M5YKK1"/>
<dbReference type="InterPro" id="IPR020053">
    <property type="entry name" value="Ribosome-bd_factorA_CS"/>
</dbReference>
<accession>A0A1M5YKK1</accession>
<organism evidence="3 4">
    <name type="scientific">Bradyrhizobium erythrophlei</name>
    <dbReference type="NCBI Taxonomy" id="1437360"/>
    <lineage>
        <taxon>Bacteria</taxon>
        <taxon>Pseudomonadati</taxon>
        <taxon>Pseudomonadota</taxon>
        <taxon>Alphaproteobacteria</taxon>
        <taxon>Hyphomicrobiales</taxon>
        <taxon>Nitrobacteraceae</taxon>
        <taxon>Bradyrhizobium</taxon>
    </lineage>
</organism>
<evidence type="ECO:0000256" key="2">
    <source>
        <dbReference type="HAMAP-Rule" id="MF_00003"/>
    </source>
</evidence>
<dbReference type="InterPro" id="IPR023799">
    <property type="entry name" value="RbfA_dom_sf"/>
</dbReference>
<dbReference type="SUPFAM" id="SSF89919">
    <property type="entry name" value="Ribosome-binding factor A, RbfA"/>
    <property type="match status" value="1"/>
</dbReference>
<dbReference type="NCBIfam" id="TIGR00082">
    <property type="entry name" value="rbfA"/>
    <property type="match status" value="1"/>
</dbReference>
<keyword evidence="1 2" id="KW-0690">Ribosome biogenesis</keyword>
<dbReference type="GO" id="GO:0043024">
    <property type="term" value="F:ribosomal small subunit binding"/>
    <property type="evidence" value="ECO:0007669"/>
    <property type="project" value="TreeGrafter"/>
</dbReference>
<comment type="similarity">
    <text evidence="2">Belongs to the RbfA family.</text>
</comment>
<comment type="subcellular location">
    <subcellularLocation>
        <location evidence="2">Cytoplasm</location>
    </subcellularLocation>
</comment>
<dbReference type="PROSITE" id="PS01319">
    <property type="entry name" value="RBFA"/>
    <property type="match status" value="1"/>
</dbReference>
<gene>
    <name evidence="2" type="primary">rbfA</name>
    <name evidence="3" type="ORF">SAMN05443248_8443</name>
</gene>
<keyword evidence="2" id="KW-0963">Cytoplasm</keyword>
<dbReference type="PANTHER" id="PTHR33515:SF1">
    <property type="entry name" value="RIBOSOME-BINDING FACTOR A, CHLOROPLASTIC-RELATED"/>
    <property type="match status" value="1"/>
</dbReference>
<comment type="subunit">
    <text evidence="2">Monomer. Binds 30S ribosomal subunits, but not 50S ribosomal subunits or 70S ribosomes.</text>
</comment>
<dbReference type="HAMAP" id="MF_00003">
    <property type="entry name" value="RbfA"/>
    <property type="match status" value="1"/>
</dbReference>
<dbReference type="RefSeq" id="WP_079606469.1">
    <property type="nucleotide sequence ID" value="NZ_LT670817.1"/>
</dbReference>
<dbReference type="Gene3D" id="3.30.300.20">
    <property type="match status" value="1"/>
</dbReference>
<dbReference type="EMBL" id="LT670817">
    <property type="protein sequence ID" value="SHI12530.1"/>
    <property type="molecule type" value="Genomic_DNA"/>
</dbReference>
<proteinExistence type="inferred from homology"/>
<dbReference type="OrthoDB" id="9805051at2"/>
<dbReference type="GO" id="GO:0030490">
    <property type="term" value="P:maturation of SSU-rRNA"/>
    <property type="evidence" value="ECO:0007669"/>
    <property type="project" value="UniProtKB-UniRule"/>
</dbReference>
<evidence type="ECO:0000313" key="3">
    <source>
        <dbReference type="EMBL" id="SHI12530.1"/>
    </source>
</evidence>
<protein>
    <recommendedName>
        <fullName evidence="2">Ribosome-binding factor A</fullName>
    </recommendedName>
</protein>
<dbReference type="NCBIfam" id="NF001802">
    <property type="entry name" value="PRK00521.2-5"/>
    <property type="match status" value="1"/>
</dbReference>